<accession>A0ABU6IDT5</accession>
<gene>
    <name evidence="2" type="ORF">VOF76_27005</name>
</gene>
<dbReference type="Pfam" id="PF19835">
    <property type="entry name" value="SegE_GIY-YIG"/>
    <property type="match status" value="1"/>
</dbReference>
<organism evidence="2 3">
    <name type="scientific">Leclercia adecarboxylata</name>
    <dbReference type="NCBI Taxonomy" id="83655"/>
    <lineage>
        <taxon>Bacteria</taxon>
        <taxon>Pseudomonadati</taxon>
        <taxon>Pseudomonadota</taxon>
        <taxon>Gammaproteobacteria</taxon>
        <taxon>Enterobacterales</taxon>
        <taxon>Enterobacteriaceae</taxon>
        <taxon>Leclercia</taxon>
    </lineage>
</organism>
<sequence length="152" mass="17633">GVIKMASNEEQEMKWAMWYRDEDFIPEQTACFVYIIQFPNSGEFYIGQKRVWKSIKNISEIKPESKQSNWNDYTSSSKSVNEMIEAGEPYKKSILACFPTYAEALHCESAIICMLCSQWGSLNKALMAKFKFTAGMDKEHMQKIRELLEDLT</sequence>
<protein>
    <recommendedName>
        <fullName evidence="1">Putative endonuclease SegE-like GIY-YIG domain-containing protein</fullName>
    </recommendedName>
</protein>
<evidence type="ECO:0000259" key="1">
    <source>
        <dbReference type="Pfam" id="PF19835"/>
    </source>
</evidence>
<feature type="non-terminal residue" evidence="2">
    <location>
        <position position="1"/>
    </location>
</feature>
<dbReference type="EMBL" id="JAYMCU010000339">
    <property type="protein sequence ID" value="MEC3939750.1"/>
    <property type="molecule type" value="Genomic_DNA"/>
</dbReference>
<evidence type="ECO:0000313" key="3">
    <source>
        <dbReference type="Proteomes" id="UP001357437"/>
    </source>
</evidence>
<reference evidence="2 3" key="1">
    <citation type="submission" date="2024-01" db="EMBL/GenBank/DDBJ databases">
        <title>Comparative Genomics of Leclercia adecarboxylata Strains Isolated from Several Sources.</title>
        <authorList>
            <person name="Yescas-Zazueta V."/>
            <person name="Balbuena-Alonso M.G."/>
            <person name="Valencia D."/>
            <person name="Mendez-Pfeiffer P.A."/>
            <person name="Ballesteros-Monrreal M.G."/>
            <person name="Rocha-Gracia R.D.C."/>
            <person name="Barrios-Villa E."/>
        </authorList>
    </citation>
    <scope>NUCLEOTIDE SEQUENCE [LARGE SCALE GENOMIC DNA]</scope>
    <source>
        <strain evidence="2 3">33MEM</strain>
    </source>
</reference>
<dbReference type="Proteomes" id="UP001357437">
    <property type="component" value="Unassembled WGS sequence"/>
</dbReference>
<keyword evidence="3" id="KW-1185">Reference proteome</keyword>
<dbReference type="RefSeq" id="WP_326293451.1">
    <property type="nucleotide sequence ID" value="NZ_JAYMCU010000339.1"/>
</dbReference>
<dbReference type="InterPro" id="IPR045566">
    <property type="entry name" value="SegE-like_GIY-YIG"/>
</dbReference>
<proteinExistence type="predicted"/>
<feature type="domain" description="Putative endonuclease SegE-like GIY-YIG" evidence="1">
    <location>
        <begin position="22"/>
        <end position="110"/>
    </location>
</feature>
<comment type="caution">
    <text evidence="2">The sequence shown here is derived from an EMBL/GenBank/DDBJ whole genome shotgun (WGS) entry which is preliminary data.</text>
</comment>
<name>A0ABU6IDT5_9ENTR</name>
<evidence type="ECO:0000313" key="2">
    <source>
        <dbReference type="EMBL" id="MEC3939750.1"/>
    </source>
</evidence>